<comment type="caution">
    <text evidence="1">The sequence shown here is derived from an EMBL/GenBank/DDBJ whole genome shotgun (WGS) entry which is preliminary data.</text>
</comment>
<name>A0A4C1T4B3_EUMVA</name>
<evidence type="ECO:0000313" key="2">
    <source>
        <dbReference type="Proteomes" id="UP000299102"/>
    </source>
</evidence>
<dbReference type="OrthoDB" id="10262769at2759"/>
<reference evidence="1 2" key="1">
    <citation type="journal article" date="2019" name="Commun. Biol.">
        <title>The bagworm genome reveals a unique fibroin gene that provides high tensile strength.</title>
        <authorList>
            <person name="Kono N."/>
            <person name="Nakamura H."/>
            <person name="Ohtoshi R."/>
            <person name="Tomita M."/>
            <person name="Numata K."/>
            <person name="Arakawa K."/>
        </authorList>
    </citation>
    <scope>NUCLEOTIDE SEQUENCE [LARGE SCALE GENOMIC DNA]</scope>
</reference>
<keyword evidence="2" id="KW-1185">Reference proteome</keyword>
<evidence type="ECO:0000313" key="1">
    <source>
        <dbReference type="EMBL" id="GBP09363.1"/>
    </source>
</evidence>
<accession>A0A4C1T4B3</accession>
<dbReference type="AlphaFoldDB" id="A0A4C1T4B3"/>
<gene>
    <name evidence="1" type="ORF">EVAR_5788_1</name>
</gene>
<dbReference type="EMBL" id="BGZK01000035">
    <property type="protein sequence ID" value="GBP09363.1"/>
    <property type="molecule type" value="Genomic_DNA"/>
</dbReference>
<proteinExistence type="predicted"/>
<organism evidence="1 2">
    <name type="scientific">Eumeta variegata</name>
    <name type="common">Bagworm moth</name>
    <name type="synonym">Eumeta japonica</name>
    <dbReference type="NCBI Taxonomy" id="151549"/>
    <lineage>
        <taxon>Eukaryota</taxon>
        <taxon>Metazoa</taxon>
        <taxon>Ecdysozoa</taxon>
        <taxon>Arthropoda</taxon>
        <taxon>Hexapoda</taxon>
        <taxon>Insecta</taxon>
        <taxon>Pterygota</taxon>
        <taxon>Neoptera</taxon>
        <taxon>Endopterygota</taxon>
        <taxon>Lepidoptera</taxon>
        <taxon>Glossata</taxon>
        <taxon>Ditrysia</taxon>
        <taxon>Tineoidea</taxon>
        <taxon>Psychidae</taxon>
        <taxon>Oiketicinae</taxon>
        <taxon>Eumeta</taxon>
    </lineage>
</organism>
<dbReference type="Proteomes" id="UP000299102">
    <property type="component" value="Unassembled WGS sequence"/>
</dbReference>
<sequence>MERMNKRKLTKQICRANVCDEKVGKADHISGILKKGQILSTRGRGTGKKILMDVNEAEAHHIMSPVCPRFQYWNNCLNSSETGSKIRQLLFLFPDESTIFCFDFSRRRLPFLFKRCPTPIVYGC</sequence>
<protein>
    <submittedName>
        <fullName evidence="1">Uncharacterized protein</fullName>
    </submittedName>
</protein>